<protein>
    <submittedName>
        <fullName evidence="1">Uncharacterized protein</fullName>
    </submittedName>
</protein>
<dbReference type="OrthoDB" id="8970765at2"/>
<dbReference type="AlphaFoldDB" id="A0A5E4TSX2"/>
<gene>
    <name evidence="1" type="ORF">PCO31110_01618</name>
</gene>
<organism evidence="1 2">
    <name type="scientific">Pandoraea communis</name>
    <dbReference type="NCBI Taxonomy" id="2508297"/>
    <lineage>
        <taxon>Bacteria</taxon>
        <taxon>Pseudomonadati</taxon>
        <taxon>Pseudomonadota</taxon>
        <taxon>Betaproteobacteria</taxon>
        <taxon>Burkholderiales</taxon>
        <taxon>Burkholderiaceae</taxon>
        <taxon>Pandoraea</taxon>
    </lineage>
</organism>
<dbReference type="Proteomes" id="UP000337189">
    <property type="component" value="Unassembled WGS sequence"/>
</dbReference>
<accession>A0A5E4TSX2</accession>
<evidence type="ECO:0000313" key="1">
    <source>
        <dbReference type="EMBL" id="VVD90985.1"/>
    </source>
</evidence>
<dbReference type="EMBL" id="CABPSJ010000002">
    <property type="protein sequence ID" value="VVD90985.1"/>
    <property type="molecule type" value="Genomic_DNA"/>
</dbReference>
<dbReference type="RefSeq" id="WP_150690115.1">
    <property type="nucleotide sequence ID" value="NZ_CABPSJ010000002.1"/>
</dbReference>
<sequence length="68" mass="7334">MSDDQIVSAKLPIPEAADLATRAAAEGIPADEYFGMHILKSAYGVLHPKVVPHLLRPKQGQSVPNDEE</sequence>
<reference evidence="1 2" key="1">
    <citation type="submission" date="2019-08" db="EMBL/GenBank/DDBJ databases">
        <authorList>
            <person name="Peeters C."/>
        </authorList>
    </citation>
    <scope>NUCLEOTIDE SEQUENCE [LARGE SCALE GENOMIC DNA]</scope>
    <source>
        <strain evidence="1 2">LMG 31110</strain>
    </source>
</reference>
<proteinExistence type="predicted"/>
<evidence type="ECO:0000313" key="2">
    <source>
        <dbReference type="Proteomes" id="UP000337189"/>
    </source>
</evidence>
<name>A0A5E4TSX2_9BURK</name>